<dbReference type="SMART" id="SM00408">
    <property type="entry name" value="IGc2"/>
    <property type="match status" value="2"/>
</dbReference>
<dbReference type="Pfam" id="PF00047">
    <property type="entry name" value="ig"/>
    <property type="match status" value="1"/>
</dbReference>
<accession>A0ABD2QI74</accession>
<dbReference type="InterPro" id="IPR050958">
    <property type="entry name" value="Cell_Adh-Cytoskel_Orgn"/>
</dbReference>
<dbReference type="Pfam" id="PF13927">
    <property type="entry name" value="Ig_3"/>
    <property type="match status" value="1"/>
</dbReference>
<dbReference type="InterPro" id="IPR013098">
    <property type="entry name" value="Ig_I-set"/>
</dbReference>
<dbReference type="EMBL" id="JBJKFK010000158">
    <property type="protein sequence ID" value="KAL3319219.1"/>
    <property type="molecule type" value="Genomic_DNA"/>
</dbReference>
<name>A0ABD2QI74_9PLAT</name>
<dbReference type="InterPro" id="IPR036179">
    <property type="entry name" value="Ig-like_dom_sf"/>
</dbReference>
<evidence type="ECO:0000256" key="1">
    <source>
        <dbReference type="SAM" id="SignalP"/>
    </source>
</evidence>
<dbReference type="InterPro" id="IPR003599">
    <property type="entry name" value="Ig_sub"/>
</dbReference>
<comment type="caution">
    <text evidence="3">The sequence shown here is derived from an EMBL/GenBank/DDBJ whole genome shotgun (WGS) entry which is preliminary data.</text>
</comment>
<sequence>MRHSISVILCLFSHFLNVVVAAADKVFEGGPLSYTAQVGDRVELSCRLIETVSINSSIKDMVRWHRNNRNHLTMGLDTLTPRAGISVRQDYGQPRMFNLVIARVHSSDAGSYKCIYVNDEDGKKHTFQREVQLVVNSAAKLKAERMNKYIVKSEGGGVKLECDAEGSPTPRINWYRMSEQSAKKTQLQVTDLTLVSTEMMAKLIENGGLQPVGREISLNYKNASLTMMKTSSEHTGYYLCWVSNGIGEPVWHGTYLFVEFLGNLEAEQGSVEVTGGSSASLSCQLSTFPPAVDLTWMGPDDQIDARECDTVYSKYCTIVREPVADWPMDLHRALKDYKEMRHYSLRINQLARSDFGKYSCQLRNKLKSELMLKDARNTNNSWKPVIDSMSHVQIKSTFNIRGNKFFLLESKAEIFARIHFY</sequence>
<dbReference type="Gene3D" id="2.60.40.10">
    <property type="entry name" value="Immunoglobulins"/>
    <property type="match status" value="3"/>
</dbReference>
<dbReference type="AlphaFoldDB" id="A0ABD2QI74"/>
<dbReference type="InterPro" id="IPR003598">
    <property type="entry name" value="Ig_sub2"/>
</dbReference>
<keyword evidence="4" id="KW-1185">Reference proteome</keyword>
<dbReference type="PROSITE" id="PS50835">
    <property type="entry name" value="IG_LIKE"/>
    <property type="match status" value="3"/>
</dbReference>
<evidence type="ECO:0000259" key="2">
    <source>
        <dbReference type="PROSITE" id="PS50835"/>
    </source>
</evidence>
<dbReference type="Proteomes" id="UP001626550">
    <property type="component" value="Unassembled WGS sequence"/>
</dbReference>
<dbReference type="InterPro" id="IPR013151">
    <property type="entry name" value="Immunoglobulin_dom"/>
</dbReference>
<dbReference type="PANTHER" id="PTHR45080:SF33">
    <property type="entry name" value="IG-LIKE DOMAIN-CONTAINING PROTEIN"/>
    <property type="match status" value="1"/>
</dbReference>
<feature type="domain" description="Ig-like" evidence="2">
    <location>
        <begin position="154"/>
        <end position="245"/>
    </location>
</feature>
<organism evidence="3 4">
    <name type="scientific">Cichlidogyrus casuarinus</name>
    <dbReference type="NCBI Taxonomy" id="1844966"/>
    <lineage>
        <taxon>Eukaryota</taxon>
        <taxon>Metazoa</taxon>
        <taxon>Spiralia</taxon>
        <taxon>Lophotrochozoa</taxon>
        <taxon>Platyhelminthes</taxon>
        <taxon>Monogenea</taxon>
        <taxon>Monopisthocotylea</taxon>
        <taxon>Dactylogyridea</taxon>
        <taxon>Ancyrocephalidae</taxon>
        <taxon>Cichlidogyrus</taxon>
    </lineage>
</organism>
<feature type="domain" description="Ig-like" evidence="2">
    <location>
        <begin position="39"/>
        <end position="132"/>
    </location>
</feature>
<dbReference type="PANTHER" id="PTHR45080">
    <property type="entry name" value="CONTACTIN 5"/>
    <property type="match status" value="1"/>
</dbReference>
<proteinExistence type="predicted"/>
<keyword evidence="1" id="KW-0732">Signal</keyword>
<dbReference type="Pfam" id="PF07679">
    <property type="entry name" value="I-set"/>
    <property type="match status" value="1"/>
</dbReference>
<protein>
    <submittedName>
        <fullName evidence="3">Neural cell adhesion molecule L1</fullName>
    </submittedName>
</protein>
<dbReference type="InterPro" id="IPR007110">
    <property type="entry name" value="Ig-like_dom"/>
</dbReference>
<dbReference type="InterPro" id="IPR013783">
    <property type="entry name" value="Ig-like_fold"/>
</dbReference>
<reference evidence="3 4" key="1">
    <citation type="submission" date="2024-11" db="EMBL/GenBank/DDBJ databases">
        <title>Adaptive evolution of stress response genes in parasites aligns with host niche diversity.</title>
        <authorList>
            <person name="Hahn C."/>
            <person name="Resl P."/>
        </authorList>
    </citation>
    <scope>NUCLEOTIDE SEQUENCE [LARGE SCALE GENOMIC DNA]</scope>
    <source>
        <strain evidence="3">EGGRZ-B1_66</strain>
        <tissue evidence="3">Body</tissue>
    </source>
</reference>
<dbReference type="SMART" id="SM00409">
    <property type="entry name" value="IG"/>
    <property type="match status" value="3"/>
</dbReference>
<feature type="chain" id="PRO_5044797500" evidence="1">
    <location>
        <begin position="22"/>
        <end position="421"/>
    </location>
</feature>
<evidence type="ECO:0000313" key="3">
    <source>
        <dbReference type="EMBL" id="KAL3319219.1"/>
    </source>
</evidence>
<feature type="signal peptide" evidence="1">
    <location>
        <begin position="1"/>
        <end position="21"/>
    </location>
</feature>
<evidence type="ECO:0000313" key="4">
    <source>
        <dbReference type="Proteomes" id="UP001626550"/>
    </source>
</evidence>
<dbReference type="SUPFAM" id="SSF48726">
    <property type="entry name" value="Immunoglobulin"/>
    <property type="match status" value="3"/>
</dbReference>
<gene>
    <name evidence="3" type="primary">L1CAM</name>
    <name evidence="3" type="ORF">Ciccas_002113</name>
</gene>
<feature type="domain" description="Ig-like" evidence="2">
    <location>
        <begin position="249"/>
        <end position="379"/>
    </location>
</feature>